<evidence type="ECO:0000256" key="3">
    <source>
        <dbReference type="ARBA" id="ARBA00022475"/>
    </source>
</evidence>
<dbReference type="EMBL" id="LK932994">
    <property type="protein sequence ID" value="CDT13248.1"/>
    <property type="molecule type" value="Genomic_DNA"/>
</dbReference>
<name>A0A069AH00_CLODI</name>
<evidence type="ECO:0000313" key="17">
    <source>
        <dbReference type="EMBL" id="VFD29378.1"/>
    </source>
</evidence>
<keyword evidence="4" id="KW-0762">Sugar transport</keyword>
<dbReference type="GO" id="GO:0009401">
    <property type="term" value="P:phosphoenolpyruvate-dependent sugar phosphotransferase system"/>
    <property type="evidence" value="ECO:0007669"/>
    <property type="project" value="UniProtKB-KW"/>
</dbReference>
<evidence type="ECO:0000256" key="6">
    <source>
        <dbReference type="ARBA" id="ARBA00022692"/>
    </source>
</evidence>
<keyword evidence="3" id="KW-1003">Cell membrane</keyword>
<dbReference type="EMBL" id="LK932505">
    <property type="protein sequence ID" value="CDS85626.1"/>
    <property type="molecule type" value="Genomic_DNA"/>
</dbReference>
<evidence type="ECO:0000259" key="10">
    <source>
        <dbReference type="PROSITE" id="PS51104"/>
    </source>
</evidence>
<dbReference type="AlphaFoldDB" id="A0A069AH00"/>
<feature type="transmembrane region" description="Helical" evidence="9">
    <location>
        <begin position="179"/>
        <end position="200"/>
    </location>
</feature>
<evidence type="ECO:0000313" key="12">
    <source>
        <dbReference type="EMBL" id="CDS87756.1"/>
    </source>
</evidence>
<dbReference type="Proteomes" id="UP000878956">
    <property type="component" value="Unassembled WGS sequence"/>
</dbReference>
<evidence type="ECO:0000313" key="13">
    <source>
        <dbReference type="EMBL" id="CDT13248.1"/>
    </source>
</evidence>
<reference evidence="14" key="4">
    <citation type="submission" date="2021-06" db="EMBL/GenBank/DDBJ databases">
        <authorList>
            <consortium name="NCBI Pathogen Detection Project"/>
        </authorList>
    </citation>
    <scope>NUCLEOTIDE SEQUENCE</scope>
    <source>
        <strain evidence="15">Clostridioides</strain>
        <strain evidence="14">HN1000</strain>
    </source>
</reference>
<feature type="transmembrane region" description="Helical" evidence="9">
    <location>
        <begin position="128"/>
        <end position="159"/>
    </location>
</feature>
<dbReference type="InterPro" id="IPR004703">
    <property type="entry name" value="PTS_sugar-sp_permease"/>
</dbReference>
<keyword evidence="7 9" id="KW-1133">Transmembrane helix</keyword>
<dbReference type="EMBL" id="DAEQIJ010000003">
    <property type="protein sequence ID" value="HBH2619352.1"/>
    <property type="molecule type" value="Genomic_DNA"/>
</dbReference>
<dbReference type="PROSITE" id="PS51104">
    <property type="entry name" value="PTS_EIIC_TYPE_2"/>
    <property type="match status" value="1"/>
</dbReference>
<feature type="transmembrane region" description="Helical" evidence="9">
    <location>
        <begin position="355"/>
        <end position="373"/>
    </location>
</feature>
<dbReference type="EMBL" id="CAAJVP010000015">
    <property type="protein sequence ID" value="VHY14992.1"/>
    <property type="molecule type" value="Genomic_DNA"/>
</dbReference>
<proteinExistence type="predicted"/>
<feature type="transmembrane region" description="Helical" evidence="9">
    <location>
        <begin position="6"/>
        <end position="31"/>
    </location>
</feature>
<keyword evidence="5" id="KW-0598">Phosphotransferase system</keyword>
<feature type="transmembrane region" description="Helical" evidence="9">
    <location>
        <begin position="220"/>
        <end position="239"/>
    </location>
</feature>
<dbReference type="EMBL" id="DAEPXK010000056">
    <property type="protein sequence ID" value="HBH1544003.1"/>
    <property type="molecule type" value="Genomic_DNA"/>
</dbReference>
<gene>
    <name evidence="12" type="primary">gatC</name>
    <name evidence="17" type="synonym">gatC_1</name>
    <name evidence="16" type="synonym">gatC_2</name>
    <name evidence="13" type="ORF">BN1095_330048</name>
    <name evidence="11" type="ORF">BN1096_520390</name>
    <name evidence="12" type="ORF">BN1097_630228</name>
    <name evidence="14" type="ORF">KRM00_003544</name>
    <name evidence="15" type="ORF">KRQ00_001088</name>
    <name evidence="18" type="ORF">SAMEA1402366_02819</name>
    <name evidence="17" type="ORF">SAMEA1402399_00420</name>
    <name evidence="16" type="ORF">SAMEA3375112_02279</name>
</gene>
<dbReference type="EMBL" id="FUPS01000007">
    <property type="protein sequence ID" value="SJS51662.1"/>
    <property type="molecule type" value="Genomic_DNA"/>
</dbReference>
<protein>
    <submittedName>
        <fullName evidence="12">Galactitol-specific enzyme IIC component of PTS</fullName>
    </submittedName>
    <submittedName>
        <fullName evidence="14">PTS galactitol transporter subunit IIC</fullName>
    </submittedName>
    <submittedName>
        <fullName evidence="17">PTS system fructose/mannitol family transporter subunit IIC</fullName>
    </submittedName>
    <submittedName>
        <fullName evidence="16">PTS system galactitol-specific EIIC component</fullName>
    </submittedName>
    <submittedName>
        <fullName evidence="11">PTS system, fructose/mannitol family IIC component</fullName>
    </submittedName>
</protein>
<reference evidence="14" key="2">
    <citation type="journal article" date="2018" name="Genome Biol.">
        <title>SKESA: strategic k-mer extension for scrupulous assemblies.</title>
        <authorList>
            <person name="Souvorov A."/>
            <person name="Agarwala R."/>
            <person name="Lipman D.J."/>
        </authorList>
    </citation>
    <scope>NUCLEOTIDE SEQUENCE</scope>
    <source>
        <strain evidence="15">Clostridioides</strain>
        <strain evidence="14">HN1000</strain>
    </source>
</reference>
<dbReference type="PATRIC" id="fig|1496.1371.peg.43"/>
<dbReference type="InterPro" id="IPR013014">
    <property type="entry name" value="PTS_EIIC_2"/>
</dbReference>
<reference evidence="12" key="1">
    <citation type="submission" date="2014-07" db="EMBL/GenBank/DDBJ databases">
        <authorList>
            <person name="Monot Marc"/>
        </authorList>
    </citation>
    <scope>NUCLEOTIDE SEQUENCE</scope>
    <source>
        <strain evidence="13">7032989</strain>
        <strain evidence="12">7032994</strain>
    </source>
</reference>
<dbReference type="Proteomes" id="UP000879542">
    <property type="component" value="Unassembled WGS sequence"/>
</dbReference>
<evidence type="ECO:0000256" key="4">
    <source>
        <dbReference type="ARBA" id="ARBA00022597"/>
    </source>
</evidence>
<keyword evidence="8 9" id="KW-0472">Membrane</keyword>
<feature type="transmembrane region" description="Helical" evidence="9">
    <location>
        <begin position="307"/>
        <end position="326"/>
    </location>
</feature>
<accession>A0A069AH00</accession>
<feature type="transmembrane region" description="Helical" evidence="9">
    <location>
        <begin position="93"/>
        <end position="116"/>
    </location>
</feature>
<evidence type="ECO:0000256" key="8">
    <source>
        <dbReference type="ARBA" id="ARBA00023136"/>
    </source>
</evidence>
<dbReference type="NCBIfam" id="TIGR00827">
    <property type="entry name" value="EIIC-GAT"/>
    <property type="match status" value="1"/>
</dbReference>
<dbReference type="PANTHER" id="PTHR37324:SF2">
    <property type="entry name" value="PTS SYSTEM GALACTITOL-SPECIFIC EIIC COMPONENT"/>
    <property type="match status" value="1"/>
</dbReference>
<feature type="transmembrane region" description="Helical" evidence="9">
    <location>
        <begin position="245"/>
        <end position="262"/>
    </location>
</feature>
<keyword evidence="2" id="KW-0813">Transport</keyword>
<dbReference type="Proteomes" id="UP000372533">
    <property type="component" value="Unassembled WGS sequence"/>
</dbReference>
<feature type="domain" description="PTS EIIC type-2" evidence="10">
    <location>
        <begin position="8"/>
        <end position="424"/>
    </location>
</feature>
<reference evidence="17 21" key="3">
    <citation type="submission" date="2019-02" db="EMBL/GenBank/DDBJ databases">
        <authorList>
            <consortium name="Pathogen Informatics"/>
        </authorList>
    </citation>
    <scope>NUCLEOTIDE SEQUENCE [LARGE SCALE GENOMIC DNA]</scope>
    <source>
        <strain evidence="17">Clo34</strain>
        <strain evidence="21">clo34</strain>
        <strain evidence="20">tl291</strain>
        <strain evidence="18">Tl291</strain>
        <strain evidence="16 19">VRECD0157</strain>
    </source>
</reference>
<dbReference type="Proteomes" id="UP000411588">
    <property type="component" value="Unassembled WGS sequence"/>
</dbReference>
<dbReference type="GO" id="GO:0015577">
    <property type="term" value="F:galactitol transmembrane transporter activity"/>
    <property type="evidence" value="ECO:0007669"/>
    <property type="project" value="InterPro"/>
</dbReference>
<evidence type="ECO:0000313" key="14">
    <source>
        <dbReference type="EMBL" id="HBH1544003.1"/>
    </source>
</evidence>
<evidence type="ECO:0000313" key="18">
    <source>
        <dbReference type="EMBL" id="VHY14992.1"/>
    </source>
</evidence>
<dbReference type="GO" id="GO:0005886">
    <property type="term" value="C:plasma membrane"/>
    <property type="evidence" value="ECO:0007669"/>
    <property type="project" value="UniProtKB-SubCell"/>
</dbReference>
<feature type="transmembrane region" description="Helical" evidence="9">
    <location>
        <begin position="43"/>
        <end position="64"/>
    </location>
</feature>
<dbReference type="EMBL" id="CAADAN010000001">
    <property type="protein sequence ID" value="VFD29378.1"/>
    <property type="molecule type" value="Genomic_DNA"/>
</dbReference>
<evidence type="ECO:0000313" key="15">
    <source>
        <dbReference type="EMBL" id="HBH2619352.1"/>
    </source>
</evidence>
<dbReference type="EMBL" id="LK932402">
    <property type="protein sequence ID" value="CDS87756.1"/>
    <property type="molecule type" value="Genomic_DNA"/>
</dbReference>
<evidence type="ECO:0000256" key="7">
    <source>
        <dbReference type="ARBA" id="ARBA00022989"/>
    </source>
</evidence>
<dbReference type="Proteomes" id="UP000189137">
    <property type="component" value="Unassembled WGS sequence"/>
</dbReference>
<dbReference type="PIRSF" id="PIRSF006304">
    <property type="entry name" value="GatC"/>
    <property type="match status" value="1"/>
</dbReference>
<evidence type="ECO:0000256" key="9">
    <source>
        <dbReference type="SAM" id="Phobius"/>
    </source>
</evidence>
<evidence type="ECO:0000313" key="16">
    <source>
        <dbReference type="EMBL" id="SJS51662.1"/>
    </source>
</evidence>
<sequence>MDKLLAVVQYILNMGPTVILPITIVVLGMIFRIKFTKALKSGLTIGIGFVGINLVVNLLTSTLGPAAQGMVERFGLNLTVIDVGWPTTASATWASPVAPILIPVCLLVNLLLLYFNKTKILNVDIWNYWHFIVAGAVGYIVTGSYVWAIFCAILMELLVLFIAEKTAKNVQEFYDLEGIALPTGSTASFAPLGYLVGKFVEKIPGINKIQADPDSIQKRFGIFGEPMMMGIILGIILGALAGYDVAGIFNVGISMGAVMLLMPRMVRILMEGLIPISESIRDFLQAKYGDRELYIGLDAAVATGHPAVISTALILVPITLFLAVILPGNKVLPFGDLATIPFYMAFIVCFRKGNIVQSVITGTIVIAISLYMATNFADVHTQLLQQANMMPEGTTMVTSIDTGGNLLKWGILKLSQLVSSFGIF</sequence>
<dbReference type="InterPro" id="IPR013853">
    <property type="entry name" value="EIIC-GAT"/>
</dbReference>
<organism evidence="12">
    <name type="scientific">Clostridioides difficile</name>
    <name type="common">Peptoclostridium difficile</name>
    <dbReference type="NCBI Taxonomy" id="1496"/>
    <lineage>
        <taxon>Bacteria</taxon>
        <taxon>Bacillati</taxon>
        <taxon>Bacillota</taxon>
        <taxon>Clostridia</taxon>
        <taxon>Peptostreptococcales</taxon>
        <taxon>Peptostreptococcaceae</taxon>
        <taxon>Clostridioides</taxon>
    </lineage>
</organism>
<dbReference type="Pfam" id="PF03611">
    <property type="entry name" value="EIIC-GAT"/>
    <property type="match status" value="1"/>
</dbReference>
<keyword evidence="6 9" id="KW-0812">Transmembrane</keyword>
<dbReference type="RefSeq" id="WP_003430710.1">
    <property type="nucleotide sequence ID" value="NZ_AP025558.1"/>
</dbReference>
<evidence type="ECO:0000313" key="21">
    <source>
        <dbReference type="Proteomes" id="UP000411588"/>
    </source>
</evidence>
<feature type="transmembrane region" description="Helical" evidence="9">
    <location>
        <begin position="332"/>
        <end position="350"/>
    </location>
</feature>
<evidence type="ECO:0000313" key="20">
    <source>
        <dbReference type="Proteomes" id="UP000372533"/>
    </source>
</evidence>
<evidence type="ECO:0000256" key="2">
    <source>
        <dbReference type="ARBA" id="ARBA00022448"/>
    </source>
</evidence>
<evidence type="ECO:0000256" key="1">
    <source>
        <dbReference type="ARBA" id="ARBA00004651"/>
    </source>
</evidence>
<evidence type="ECO:0000313" key="11">
    <source>
        <dbReference type="EMBL" id="CDS85626.1"/>
    </source>
</evidence>
<evidence type="ECO:0000313" key="19">
    <source>
        <dbReference type="Proteomes" id="UP000189137"/>
    </source>
</evidence>
<evidence type="ECO:0000256" key="5">
    <source>
        <dbReference type="ARBA" id="ARBA00022683"/>
    </source>
</evidence>
<dbReference type="GeneID" id="66354720"/>
<comment type="subcellular location">
    <subcellularLocation>
        <location evidence="1">Cell membrane</location>
        <topology evidence="1">Multi-pass membrane protein</topology>
    </subcellularLocation>
</comment>
<dbReference type="PANTHER" id="PTHR37324">
    <property type="entry name" value="PTS SYSTEM GALACTITOL-SPECIFIC EIIC COMPONENT"/>
    <property type="match status" value="1"/>
</dbReference>